<protein>
    <submittedName>
        <fullName evidence="1">Uncharacterized protein</fullName>
    </submittedName>
</protein>
<dbReference type="EMBL" id="AKWH02000068">
    <property type="protein sequence ID" value="EKO50061.1"/>
    <property type="molecule type" value="Genomic_DNA"/>
</dbReference>
<organism evidence="1 2">
    <name type="scientific">Leptospira kirschneri str. 200802841</name>
    <dbReference type="NCBI Taxonomy" id="1193047"/>
    <lineage>
        <taxon>Bacteria</taxon>
        <taxon>Pseudomonadati</taxon>
        <taxon>Spirochaetota</taxon>
        <taxon>Spirochaetia</taxon>
        <taxon>Leptospirales</taxon>
        <taxon>Leptospiraceae</taxon>
        <taxon>Leptospira</taxon>
    </lineage>
</organism>
<proteinExistence type="predicted"/>
<comment type="caution">
    <text evidence="1">The sequence shown here is derived from an EMBL/GenBank/DDBJ whole genome shotgun (WGS) entry which is preliminary data.</text>
</comment>
<reference evidence="1" key="1">
    <citation type="submission" date="2012-10" db="EMBL/GenBank/DDBJ databases">
        <authorList>
            <person name="Harkins D.M."/>
            <person name="Durkin A.S."/>
            <person name="Brinkac L.M."/>
            <person name="Selengut J.D."/>
            <person name="Sanka R."/>
            <person name="DePew J."/>
            <person name="Purushe J."/>
            <person name="Picardeau M."/>
            <person name="Werts C."/>
            <person name="Goarant C."/>
            <person name="Vinetz J.M."/>
            <person name="Sutton G.G."/>
            <person name="Nelson W.C."/>
            <person name="Fouts D.E."/>
        </authorList>
    </citation>
    <scope>NUCLEOTIDE SEQUENCE [LARGE SCALE GENOMIC DNA]</scope>
    <source>
        <strain evidence="1">200802841</strain>
    </source>
</reference>
<name>A0A828Y4W1_9LEPT</name>
<keyword evidence="2" id="KW-1185">Reference proteome</keyword>
<gene>
    <name evidence="1" type="ORF">LEP1GSC131_2815</name>
</gene>
<evidence type="ECO:0000313" key="1">
    <source>
        <dbReference type="EMBL" id="EKO50061.1"/>
    </source>
</evidence>
<evidence type="ECO:0000313" key="2">
    <source>
        <dbReference type="Proteomes" id="UP000006339"/>
    </source>
</evidence>
<dbReference type="Proteomes" id="UP000006339">
    <property type="component" value="Unassembled WGS sequence"/>
</dbReference>
<accession>A0A828Y4W1</accession>
<sequence>MEQALSSLVVFPFFPKKSSLNLKSENNFQLLLPYVERTLNNDLMISF</sequence>
<dbReference type="AlphaFoldDB" id="A0A828Y4W1"/>